<accession>A0AAN7JQZ4</accession>
<dbReference type="AlphaFoldDB" id="A0AAN7JQZ4"/>
<protein>
    <submittedName>
        <fullName evidence="1">Uncharacterized protein</fullName>
    </submittedName>
</protein>
<organism evidence="1 2">
    <name type="scientific">Trapa incisa</name>
    <dbReference type="NCBI Taxonomy" id="236973"/>
    <lineage>
        <taxon>Eukaryota</taxon>
        <taxon>Viridiplantae</taxon>
        <taxon>Streptophyta</taxon>
        <taxon>Embryophyta</taxon>
        <taxon>Tracheophyta</taxon>
        <taxon>Spermatophyta</taxon>
        <taxon>Magnoliopsida</taxon>
        <taxon>eudicotyledons</taxon>
        <taxon>Gunneridae</taxon>
        <taxon>Pentapetalae</taxon>
        <taxon>rosids</taxon>
        <taxon>malvids</taxon>
        <taxon>Myrtales</taxon>
        <taxon>Lythraceae</taxon>
        <taxon>Trapa</taxon>
    </lineage>
</organism>
<gene>
    <name evidence="1" type="ORF">SAY87_020596</name>
</gene>
<name>A0AAN7JQZ4_9MYRT</name>
<evidence type="ECO:0000313" key="1">
    <source>
        <dbReference type="EMBL" id="KAK4751798.1"/>
    </source>
</evidence>
<dbReference type="EMBL" id="JAXIOK010000016">
    <property type="protein sequence ID" value="KAK4751798.1"/>
    <property type="molecule type" value="Genomic_DNA"/>
</dbReference>
<reference evidence="1 2" key="1">
    <citation type="journal article" date="2023" name="Hortic Res">
        <title>Pangenome of water caltrop reveals structural variations and asymmetric subgenome divergence after allopolyploidization.</title>
        <authorList>
            <person name="Zhang X."/>
            <person name="Chen Y."/>
            <person name="Wang L."/>
            <person name="Yuan Y."/>
            <person name="Fang M."/>
            <person name="Shi L."/>
            <person name="Lu R."/>
            <person name="Comes H.P."/>
            <person name="Ma Y."/>
            <person name="Chen Y."/>
            <person name="Huang G."/>
            <person name="Zhou Y."/>
            <person name="Zheng Z."/>
            <person name="Qiu Y."/>
        </authorList>
    </citation>
    <scope>NUCLEOTIDE SEQUENCE [LARGE SCALE GENOMIC DNA]</scope>
    <source>
        <tissue evidence="1">Roots</tissue>
    </source>
</reference>
<sequence length="104" mass="12375">MRNLLDPQQHSALLFHHYFCLAELSRITFDCPFSKSCLLNLTLTLNKPCDSSMFYFLKLPSPQKLLFLGSNNTCYNATNEREFPREEWHSFNHFPYTEYHSVNY</sequence>
<proteinExistence type="predicted"/>
<comment type="caution">
    <text evidence="1">The sequence shown here is derived from an EMBL/GenBank/DDBJ whole genome shotgun (WGS) entry which is preliminary data.</text>
</comment>
<evidence type="ECO:0000313" key="2">
    <source>
        <dbReference type="Proteomes" id="UP001345219"/>
    </source>
</evidence>
<keyword evidence="2" id="KW-1185">Reference proteome</keyword>
<dbReference type="Proteomes" id="UP001345219">
    <property type="component" value="Chromosome 16"/>
</dbReference>